<dbReference type="InterPro" id="IPR049730">
    <property type="entry name" value="SNF2/RAD54-like_C"/>
</dbReference>
<dbReference type="Proteomes" id="UP000681341">
    <property type="component" value="Unassembled WGS sequence"/>
</dbReference>
<dbReference type="Gene3D" id="3.40.50.10810">
    <property type="entry name" value="Tandem AAA-ATPase domain"/>
    <property type="match status" value="1"/>
</dbReference>
<dbReference type="InterPro" id="IPR027417">
    <property type="entry name" value="P-loop_NTPase"/>
</dbReference>
<dbReference type="PROSITE" id="PS51192">
    <property type="entry name" value="HELICASE_ATP_BIND_1"/>
    <property type="match status" value="1"/>
</dbReference>
<keyword evidence="5" id="KW-1185">Reference proteome</keyword>
<dbReference type="SMART" id="SM00490">
    <property type="entry name" value="HELICc"/>
    <property type="match status" value="1"/>
</dbReference>
<comment type="caution">
    <text evidence="4">The sequence shown here is derived from an EMBL/GenBank/DDBJ whole genome shotgun (WGS) entry which is preliminary data.</text>
</comment>
<organism evidence="4 5">
    <name type="scientific">Glycomyces niveus</name>
    <dbReference type="NCBI Taxonomy" id="2820287"/>
    <lineage>
        <taxon>Bacteria</taxon>
        <taxon>Bacillati</taxon>
        <taxon>Actinomycetota</taxon>
        <taxon>Actinomycetes</taxon>
        <taxon>Glycomycetales</taxon>
        <taxon>Glycomycetaceae</taxon>
        <taxon>Glycomyces</taxon>
    </lineage>
</organism>
<dbReference type="InterPro" id="IPR000330">
    <property type="entry name" value="SNF2_N"/>
</dbReference>
<dbReference type="SMART" id="SM00487">
    <property type="entry name" value="DEXDc"/>
    <property type="match status" value="1"/>
</dbReference>
<keyword evidence="4" id="KW-0347">Helicase</keyword>
<keyword evidence="4" id="KW-0067">ATP-binding</keyword>
<dbReference type="PROSITE" id="PS51194">
    <property type="entry name" value="HELICASE_CTER"/>
    <property type="match status" value="1"/>
</dbReference>
<dbReference type="RefSeq" id="WP_208499086.1">
    <property type="nucleotide sequence ID" value="NZ_JAGFNP010000015.1"/>
</dbReference>
<evidence type="ECO:0000313" key="4">
    <source>
        <dbReference type="EMBL" id="MBO3735460.1"/>
    </source>
</evidence>
<accession>A0ABS3U9K3</accession>
<dbReference type="Gene3D" id="3.40.50.300">
    <property type="entry name" value="P-loop containing nucleotide triphosphate hydrolases"/>
    <property type="match status" value="1"/>
</dbReference>
<proteinExistence type="predicted"/>
<name>A0ABS3U9K3_9ACTN</name>
<gene>
    <name evidence="4" type="ORF">J5V16_21750</name>
</gene>
<dbReference type="Pfam" id="PF00176">
    <property type="entry name" value="SNF2-rel_dom"/>
    <property type="match status" value="1"/>
</dbReference>
<keyword evidence="4" id="KW-0547">Nucleotide-binding</keyword>
<protein>
    <submittedName>
        <fullName evidence="4">DEAD/DEAH box helicase</fullName>
    </submittedName>
</protein>
<dbReference type="SUPFAM" id="SSF52540">
    <property type="entry name" value="P-loop containing nucleoside triphosphate hydrolases"/>
    <property type="match status" value="2"/>
</dbReference>
<dbReference type="CDD" id="cd18793">
    <property type="entry name" value="SF2_C_SNF"/>
    <property type="match status" value="1"/>
</dbReference>
<evidence type="ECO:0000259" key="2">
    <source>
        <dbReference type="PROSITE" id="PS51192"/>
    </source>
</evidence>
<evidence type="ECO:0000259" key="3">
    <source>
        <dbReference type="PROSITE" id="PS51194"/>
    </source>
</evidence>
<dbReference type="InterPro" id="IPR001650">
    <property type="entry name" value="Helicase_C-like"/>
</dbReference>
<reference evidence="4 5" key="1">
    <citation type="submission" date="2021-03" db="EMBL/GenBank/DDBJ databases">
        <title>Glycomyces sp. nov., a novel actinomycete isolated from soil.</title>
        <authorList>
            <person name="Yang X."/>
            <person name="Xu X."/>
        </authorList>
    </citation>
    <scope>NUCLEOTIDE SEQUENCE [LARGE SCALE GENOMIC DNA]</scope>
    <source>
        <strain evidence="4 5">NEAU-S30</strain>
    </source>
</reference>
<feature type="domain" description="Helicase C-terminal" evidence="3">
    <location>
        <begin position="741"/>
        <end position="895"/>
    </location>
</feature>
<dbReference type="InterPro" id="IPR014001">
    <property type="entry name" value="Helicase_ATP-bd"/>
</dbReference>
<dbReference type="Pfam" id="PF00271">
    <property type="entry name" value="Helicase_C"/>
    <property type="match status" value="1"/>
</dbReference>
<dbReference type="PANTHER" id="PTHR10799">
    <property type="entry name" value="SNF2/RAD54 HELICASE FAMILY"/>
    <property type="match status" value="1"/>
</dbReference>
<sequence length="909" mass="97438">MAVQAALSDCDVVFCPSDPPRAGLVAFYRPDGGPLPDDLGDPGEVTLVADASGNSRVHTARLLRPGHGAEVLTHLESGTASASAWGLAARKALELIASGLLLPGLDAAGGDAWWVGPLGGPDVHYLRVLAAAMPTSAFAIPVDTEAGTGVPDPYRLLRAFLDAVADAWPRSPAARLITGHDAFAVEDPVALPEFARPAAELARGRDDGWGPALAISLEPHGRATASAGFFDRADPARLVAPEESRIADTELRRAFQQLAHRTDWKPLRDLGRSLSLSVPLESHDLADLLDGAEDDLRDLGVEIRWSDRIDRSLSASLRLESAAADTASLFALEGLLDFKWRAACADRDLTEAELDRIAAASGPVVRLDDRWVLVDESLAARLRRHLARPAPLEGLRAALTGTTTVGGTAVPVDVAGPLADLRDRLTDPDHPANRPIGQPAALQGVLRDYQLRGLNWLNSRAATGLGSCLADDMGLGKTITLIGLHLHRQSEGATSGPTLVVCPASLLANWAAEIAKFAPASSVRRFHGPGRDLDNVGKDEFVITTYATMRRDAKALAGVEWSLVCADEAQHAKNPAAETAKALRAIPSGARVALTGTPVENNLTDLWAILDWTTPGLLGTLTAFRDAYGRAAERGDPETAARLAAMLRPFMLRRLKTDPGIAPELPAKTITDHPVALTREQTALYRRVVKDTMKTIAEAAGIERRGLVLKLLTELKQICNHPAQFKKEADPAAGKSAKLELLDELLDITAAEGASSLVFTQYAQMGHLLLEHLRRKGVEAEFLYGSTPVKRREAMVERFQAGEIPVLILSLKAAGVGLNLTRASHVVHFDRWWNPAAEDQATDRAYRIGQTQAVQVHRLVCEGTLEAKIAALLETKRALAESVVGSGEAALTELTDEQLHDLVRLEEAR</sequence>
<dbReference type="EMBL" id="JAGFNP010000015">
    <property type="protein sequence ID" value="MBO3735460.1"/>
    <property type="molecule type" value="Genomic_DNA"/>
</dbReference>
<dbReference type="InterPro" id="IPR022138">
    <property type="entry name" value="DUF3670"/>
</dbReference>
<dbReference type="InterPro" id="IPR038718">
    <property type="entry name" value="SNF2-like_sf"/>
</dbReference>
<dbReference type="GO" id="GO:0004386">
    <property type="term" value="F:helicase activity"/>
    <property type="evidence" value="ECO:0007669"/>
    <property type="project" value="UniProtKB-KW"/>
</dbReference>
<feature type="domain" description="Helicase ATP-binding" evidence="2">
    <location>
        <begin position="458"/>
        <end position="616"/>
    </location>
</feature>
<keyword evidence="1" id="KW-0378">Hydrolase</keyword>
<evidence type="ECO:0000313" key="5">
    <source>
        <dbReference type="Proteomes" id="UP000681341"/>
    </source>
</evidence>
<dbReference type="Pfam" id="PF12419">
    <property type="entry name" value="DUF3670"/>
    <property type="match status" value="1"/>
</dbReference>
<evidence type="ECO:0000256" key="1">
    <source>
        <dbReference type="ARBA" id="ARBA00022801"/>
    </source>
</evidence>